<dbReference type="EMBL" id="OA567548">
    <property type="protein sequence ID" value="CAD7200512.1"/>
    <property type="molecule type" value="Genomic_DNA"/>
</dbReference>
<sequence>MRSLISVITHRTWTKKEYQRIILDYRVLIVAAQWLRNEATVRNSWLWTSLDLCWVSNSLLPCCHRSELVHPPLPLLEKLDGELFIVPRLSITRVPFPRRGSFSSEGHLQAICGECIVRSKGPIPFIFKFRPFHVVEWLERIVSFLFPSKQLLLRNFKLHHEYGYLEPSFFNLPAKFLSFLPHLKLNTTGALANYTTKAGYEKLSTHLETLLANIIETLFRVQTTMMKHLFSILSSVEGKMSAEEDAAMACALYVVMSCSRRIKRRRELSVSSKEAMGLLYNIRKNQYVETIFYRKYVASLMAARIFRSTHFPHPPICLRHGYVAGVDDILETGHRFKTQLVPQQSDDLEQLYAFLGSRISGRSAPLRGPLRAVNLTTPYAFTRPKVKTHRDI</sequence>
<gene>
    <name evidence="1" type="ORF">TDIB3V08_LOCUS6726</name>
</gene>
<organism evidence="1">
    <name type="scientific">Timema douglasi</name>
    <name type="common">Walking stick</name>
    <dbReference type="NCBI Taxonomy" id="61478"/>
    <lineage>
        <taxon>Eukaryota</taxon>
        <taxon>Metazoa</taxon>
        <taxon>Ecdysozoa</taxon>
        <taxon>Arthropoda</taxon>
        <taxon>Hexapoda</taxon>
        <taxon>Insecta</taxon>
        <taxon>Pterygota</taxon>
        <taxon>Neoptera</taxon>
        <taxon>Polyneoptera</taxon>
        <taxon>Phasmatodea</taxon>
        <taxon>Timematodea</taxon>
        <taxon>Timematoidea</taxon>
        <taxon>Timematidae</taxon>
        <taxon>Timema</taxon>
    </lineage>
</organism>
<accession>A0A7R8VQ19</accession>
<protein>
    <submittedName>
        <fullName evidence="1">Uncharacterized protein</fullName>
    </submittedName>
</protein>
<name>A0A7R8VQ19_TIMDO</name>
<proteinExistence type="predicted"/>
<evidence type="ECO:0000313" key="1">
    <source>
        <dbReference type="EMBL" id="CAD7200512.1"/>
    </source>
</evidence>
<reference evidence="1" key="1">
    <citation type="submission" date="2020-11" db="EMBL/GenBank/DDBJ databases">
        <authorList>
            <person name="Tran Van P."/>
        </authorList>
    </citation>
    <scope>NUCLEOTIDE SEQUENCE</scope>
</reference>
<dbReference type="AlphaFoldDB" id="A0A7R8VQ19"/>